<feature type="transmembrane region" description="Helical" evidence="2">
    <location>
        <begin position="104"/>
        <end position="128"/>
    </location>
</feature>
<feature type="region of interest" description="Disordered" evidence="1">
    <location>
        <begin position="544"/>
        <end position="609"/>
    </location>
</feature>
<keyword evidence="4" id="KW-1185">Reference proteome</keyword>
<accession>A0A6A6QH22</accession>
<protein>
    <submittedName>
        <fullName evidence="3">Uncharacterized protein</fullName>
    </submittedName>
</protein>
<dbReference type="EMBL" id="MU004195">
    <property type="protein sequence ID" value="KAF2491708.1"/>
    <property type="molecule type" value="Genomic_DNA"/>
</dbReference>
<feature type="region of interest" description="Disordered" evidence="1">
    <location>
        <begin position="499"/>
        <end position="522"/>
    </location>
</feature>
<organism evidence="3 4">
    <name type="scientific">Lophium mytilinum</name>
    <dbReference type="NCBI Taxonomy" id="390894"/>
    <lineage>
        <taxon>Eukaryota</taxon>
        <taxon>Fungi</taxon>
        <taxon>Dikarya</taxon>
        <taxon>Ascomycota</taxon>
        <taxon>Pezizomycotina</taxon>
        <taxon>Dothideomycetes</taxon>
        <taxon>Pleosporomycetidae</taxon>
        <taxon>Mytilinidiales</taxon>
        <taxon>Mytilinidiaceae</taxon>
        <taxon>Lophium</taxon>
    </lineage>
</organism>
<feature type="transmembrane region" description="Helical" evidence="2">
    <location>
        <begin position="228"/>
        <end position="248"/>
    </location>
</feature>
<evidence type="ECO:0000313" key="3">
    <source>
        <dbReference type="EMBL" id="KAF2491708.1"/>
    </source>
</evidence>
<evidence type="ECO:0000256" key="2">
    <source>
        <dbReference type="SAM" id="Phobius"/>
    </source>
</evidence>
<keyword evidence="2" id="KW-0472">Membrane</keyword>
<feature type="transmembrane region" description="Helical" evidence="2">
    <location>
        <begin position="148"/>
        <end position="168"/>
    </location>
</feature>
<feature type="compositionally biased region" description="Low complexity" evidence="1">
    <location>
        <begin position="582"/>
        <end position="591"/>
    </location>
</feature>
<feature type="transmembrane region" description="Helical" evidence="2">
    <location>
        <begin position="269"/>
        <end position="288"/>
    </location>
</feature>
<feature type="compositionally biased region" description="Pro residues" evidence="1">
    <location>
        <begin position="636"/>
        <end position="649"/>
    </location>
</feature>
<feature type="transmembrane region" description="Helical" evidence="2">
    <location>
        <begin position="64"/>
        <end position="84"/>
    </location>
</feature>
<gene>
    <name evidence="3" type="ORF">BU16DRAFT_516199</name>
</gene>
<name>A0A6A6QH22_9PEZI</name>
<feature type="compositionally biased region" description="Basic and acidic residues" evidence="1">
    <location>
        <begin position="387"/>
        <end position="396"/>
    </location>
</feature>
<keyword evidence="2" id="KW-0812">Transmembrane</keyword>
<keyword evidence="2" id="KW-1133">Transmembrane helix</keyword>
<feature type="transmembrane region" description="Helical" evidence="2">
    <location>
        <begin position="300"/>
        <end position="323"/>
    </location>
</feature>
<feature type="region of interest" description="Disordered" evidence="1">
    <location>
        <begin position="377"/>
        <end position="413"/>
    </location>
</feature>
<dbReference type="Proteomes" id="UP000799750">
    <property type="component" value="Unassembled WGS sequence"/>
</dbReference>
<evidence type="ECO:0000256" key="1">
    <source>
        <dbReference type="SAM" id="MobiDB-lite"/>
    </source>
</evidence>
<feature type="region of interest" description="Disordered" evidence="1">
    <location>
        <begin position="636"/>
        <end position="704"/>
    </location>
</feature>
<sequence length="704" mass="76732">MERWGAAVVAELVERGQNSVIKAASNGTVNSTLANSGTTWPKTNHTKQVIKSLQLAQVQTLRTMHVTLGAFSLALVLLMIARILNDARRVAAYQVPLRPRKLGFLTNVHPAEVFPLVLASGIAIQDIVFITVQSTALDSLVIRGCRGIAMATYPALFLLGYLHIVFGAEVAIRGLRTDRFAPRSRWTTRICLGVVTFLLILTFLPTVVWASPDHCIGSLIWFPIRYEFITLVIIVVFVFAFLILAAVISMQLMRSINVDPNERIAASRMCYYLCAATIVYALILPFHIQVRRHDLDESLATGRIAEIPLFSSGIFISFIHLFLRVNASRMVIKPVGVPWQKRPKLRFFGPSDLEMNISGPMMNRPASQDGLVREKQRMDGEPEEMDYYNRPEKEPQSVKSPMTPTPRGVDPSKWPLPPAPLSAEGNRFTANFSHKRAKSSYSLFPTRAEEIPRLPATIYTPPSASKQPAFSSIAKRQTAASAMSTAPSVTDVHEASLQWLNPPPPLFSTQRHRRDDSNDSSATVQIGLRFSVAPAAIAAADFITSTRMPQSQKPGNLRRNESNDSSGSESLGLPIQAPSDLSSSNNSNSNSVVDLPRQTNEPPQAPAPAVVSPAFSMITPQNSGSYLQAARNKVLPPTPRGSAVPPPLKPVGLSGLRMNPVSPASVVSPKEKGVRSPVRSPTGKGVGLGEGTMARSPPKEGGWI</sequence>
<reference evidence="3" key="1">
    <citation type="journal article" date="2020" name="Stud. Mycol.">
        <title>101 Dothideomycetes genomes: a test case for predicting lifestyles and emergence of pathogens.</title>
        <authorList>
            <person name="Haridas S."/>
            <person name="Albert R."/>
            <person name="Binder M."/>
            <person name="Bloem J."/>
            <person name="Labutti K."/>
            <person name="Salamov A."/>
            <person name="Andreopoulos B."/>
            <person name="Baker S."/>
            <person name="Barry K."/>
            <person name="Bills G."/>
            <person name="Bluhm B."/>
            <person name="Cannon C."/>
            <person name="Castanera R."/>
            <person name="Culley D."/>
            <person name="Daum C."/>
            <person name="Ezra D."/>
            <person name="Gonzalez J."/>
            <person name="Henrissat B."/>
            <person name="Kuo A."/>
            <person name="Liang C."/>
            <person name="Lipzen A."/>
            <person name="Lutzoni F."/>
            <person name="Magnuson J."/>
            <person name="Mondo S."/>
            <person name="Nolan M."/>
            <person name="Ohm R."/>
            <person name="Pangilinan J."/>
            <person name="Park H.-J."/>
            <person name="Ramirez L."/>
            <person name="Alfaro M."/>
            <person name="Sun H."/>
            <person name="Tritt A."/>
            <person name="Yoshinaga Y."/>
            <person name="Zwiers L.-H."/>
            <person name="Turgeon B."/>
            <person name="Goodwin S."/>
            <person name="Spatafora J."/>
            <person name="Crous P."/>
            <person name="Grigoriev I."/>
        </authorList>
    </citation>
    <scope>NUCLEOTIDE SEQUENCE</scope>
    <source>
        <strain evidence="3">CBS 269.34</strain>
    </source>
</reference>
<proteinExistence type="predicted"/>
<feature type="transmembrane region" description="Helical" evidence="2">
    <location>
        <begin position="189"/>
        <end position="208"/>
    </location>
</feature>
<dbReference type="OrthoDB" id="5368516at2759"/>
<feature type="compositionally biased region" description="Polar residues" evidence="1">
    <location>
        <begin position="544"/>
        <end position="554"/>
    </location>
</feature>
<evidence type="ECO:0000313" key="4">
    <source>
        <dbReference type="Proteomes" id="UP000799750"/>
    </source>
</evidence>
<dbReference type="AlphaFoldDB" id="A0A6A6QH22"/>